<dbReference type="InterPro" id="IPR036097">
    <property type="entry name" value="HisK_dim/P_sf"/>
</dbReference>
<keyword evidence="9 25" id="KW-0808">Transferase</keyword>
<dbReference type="Gene3D" id="3.30.450.20">
    <property type="entry name" value="PAS domain"/>
    <property type="match status" value="1"/>
</dbReference>
<dbReference type="InterPro" id="IPR011006">
    <property type="entry name" value="CheY-like_superfamily"/>
</dbReference>
<dbReference type="SMART" id="SM00091">
    <property type="entry name" value="PAS"/>
    <property type="match status" value="1"/>
</dbReference>
<evidence type="ECO:0000256" key="19">
    <source>
        <dbReference type="SAM" id="MobiDB-lite"/>
    </source>
</evidence>
<dbReference type="CDD" id="cd00082">
    <property type="entry name" value="HisKA"/>
    <property type="match status" value="1"/>
</dbReference>
<keyword evidence="13 20" id="KW-1133">Transmembrane helix</keyword>
<dbReference type="CDD" id="cd16922">
    <property type="entry name" value="HATPase_EvgS-ArcB-TorS-like"/>
    <property type="match status" value="1"/>
</dbReference>
<dbReference type="InterPro" id="IPR013767">
    <property type="entry name" value="PAS_fold"/>
</dbReference>
<dbReference type="Gene3D" id="3.30.565.10">
    <property type="entry name" value="Histidine kinase-like ATPase, C-terminal domain"/>
    <property type="match status" value="1"/>
</dbReference>
<feature type="domain" description="HPt" evidence="24">
    <location>
        <begin position="1096"/>
        <end position="1191"/>
    </location>
</feature>
<evidence type="ECO:0000256" key="3">
    <source>
        <dbReference type="ARBA" id="ARBA00005887"/>
    </source>
</evidence>
<reference evidence="25 26" key="1">
    <citation type="submission" date="2019-02" db="EMBL/GenBank/DDBJ databases">
        <title>Deep-cultivation of Planctomycetes and their phenomic and genomic characterization uncovers novel biology.</title>
        <authorList>
            <person name="Wiegand S."/>
            <person name="Jogler M."/>
            <person name="Boedeker C."/>
            <person name="Pinto D."/>
            <person name="Vollmers J."/>
            <person name="Rivas-Marin E."/>
            <person name="Kohn T."/>
            <person name="Peeters S.H."/>
            <person name="Heuer A."/>
            <person name="Rast P."/>
            <person name="Oberbeckmann S."/>
            <person name="Bunk B."/>
            <person name="Jeske O."/>
            <person name="Meyerdierks A."/>
            <person name="Storesund J.E."/>
            <person name="Kallscheuer N."/>
            <person name="Luecker S."/>
            <person name="Lage O.M."/>
            <person name="Pohl T."/>
            <person name="Merkel B.J."/>
            <person name="Hornburger P."/>
            <person name="Mueller R.-W."/>
            <person name="Bruemmer F."/>
            <person name="Labrenz M."/>
            <person name="Spormann A.M."/>
            <person name="Op den Camp H."/>
            <person name="Overmann J."/>
            <person name="Amann R."/>
            <person name="Jetten M.S.M."/>
            <person name="Mascher T."/>
            <person name="Medema M.H."/>
            <person name="Devos D.P."/>
            <person name="Kaster A.-K."/>
            <person name="Ovreas L."/>
            <person name="Rohde M."/>
            <person name="Galperin M.Y."/>
            <person name="Jogler C."/>
        </authorList>
    </citation>
    <scope>NUCLEOTIDE SEQUENCE [LARGE SCALE GENOMIC DNA]</scope>
    <source>
        <strain evidence="25 26">CA12</strain>
    </source>
</reference>
<evidence type="ECO:0000256" key="18">
    <source>
        <dbReference type="PROSITE-ProRule" id="PRU00169"/>
    </source>
</evidence>
<dbReference type="PROSITE" id="PS01219">
    <property type="entry name" value="AMMONIUM_TRANSP"/>
    <property type="match status" value="1"/>
</dbReference>
<keyword evidence="16" id="KW-0924">Ammonia transport</keyword>
<evidence type="ECO:0000256" key="9">
    <source>
        <dbReference type="ARBA" id="ARBA00022679"/>
    </source>
</evidence>
<dbReference type="NCBIfam" id="TIGR00229">
    <property type="entry name" value="sensory_box"/>
    <property type="match status" value="1"/>
</dbReference>
<dbReference type="SUPFAM" id="SSF55785">
    <property type="entry name" value="PYP-like sensor domain (PAS domain)"/>
    <property type="match status" value="1"/>
</dbReference>
<keyword evidence="11 25" id="KW-0418">Kinase</keyword>
<dbReference type="SUPFAM" id="SSF47226">
    <property type="entry name" value="Histidine-containing phosphotransfer domain, HPT domain"/>
    <property type="match status" value="1"/>
</dbReference>
<accession>A0A517P648</accession>
<dbReference type="InterPro" id="IPR005467">
    <property type="entry name" value="His_kinase_dom"/>
</dbReference>
<dbReference type="Proteomes" id="UP000318741">
    <property type="component" value="Chromosome"/>
</dbReference>
<feature type="modified residue" description="4-aspartylphosphate" evidence="18">
    <location>
        <position position="982"/>
    </location>
</feature>
<dbReference type="Gene3D" id="1.20.120.160">
    <property type="entry name" value="HPT domain"/>
    <property type="match status" value="1"/>
</dbReference>
<dbReference type="PROSITE" id="PS50112">
    <property type="entry name" value="PAS"/>
    <property type="match status" value="1"/>
</dbReference>
<feature type="compositionally biased region" description="Low complexity" evidence="19">
    <location>
        <begin position="902"/>
        <end position="915"/>
    </location>
</feature>
<evidence type="ECO:0000256" key="4">
    <source>
        <dbReference type="ARBA" id="ARBA00012438"/>
    </source>
</evidence>
<gene>
    <name evidence="25" type="primary">luxQ_1</name>
    <name evidence="25" type="ORF">CA12_09340</name>
</gene>
<protein>
    <recommendedName>
        <fullName evidence="4">histidine kinase</fullName>
        <ecNumber evidence="4">2.7.13.3</ecNumber>
    </recommendedName>
</protein>
<keyword evidence="14" id="KW-0902">Two-component regulatory system</keyword>
<dbReference type="SUPFAM" id="SSF55874">
    <property type="entry name" value="ATPase domain of HSP90 chaperone/DNA topoisomerase II/histidine kinase"/>
    <property type="match status" value="1"/>
</dbReference>
<dbReference type="InterPro" id="IPR018047">
    <property type="entry name" value="Ammonium_transpt_CS"/>
</dbReference>
<dbReference type="InterPro" id="IPR000014">
    <property type="entry name" value="PAS"/>
</dbReference>
<keyword evidence="5" id="KW-0813">Transport</keyword>
<evidence type="ECO:0000256" key="12">
    <source>
        <dbReference type="ARBA" id="ARBA00022840"/>
    </source>
</evidence>
<comment type="subcellular location">
    <subcellularLocation>
        <location evidence="2">Cell inner membrane</location>
        <topology evidence="2">Multi-pass membrane protein</topology>
    </subcellularLocation>
</comment>
<dbReference type="Pfam" id="PF00512">
    <property type="entry name" value="HisKA"/>
    <property type="match status" value="1"/>
</dbReference>
<comment type="catalytic activity">
    <reaction evidence="1">
        <text>ATP + protein L-histidine = ADP + protein N-phospho-L-histidine.</text>
        <dbReference type="EC" id="2.7.13.3"/>
    </reaction>
</comment>
<feature type="transmembrane region" description="Helical" evidence="20">
    <location>
        <begin position="238"/>
        <end position="256"/>
    </location>
</feature>
<dbReference type="Pfam" id="PF02518">
    <property type="entry name" value="HATPase_c"/>
    <property type="match status" value="1"/>
</dbReference>
<evidence type="ECO:0000256" key="17">
    <source>
        <dbReference type="PROSITE-ProRule" id="PRU00110"/>
    </source>
</evidence>
<evidence type="ECO:0000256" key="8">
    <source>
        <dbReference type="ARBA" id="ARBA00022553"/>
    </source>
</evidence>
<dbReference type="InterPro" id="IPR004358">
    <property type="entry name" value="Sig_transdc_His_kin-like_C"/>
</dbReference>
<evidence type="ECO:0000256" key="13">
    <source>
        <dbReference type="ARBA" id="ARBA00022989"/>
    </source>
</evidence>
<keyword evidence="12" id="KW-0067">ATP-binding</keyword>
<feature type="transmembrane region" description="Helical" evidence="20">
    <location>
        <begin position="360"/>
        <end position="382"/>
    </location>
</feature>
<keyword evidence="6" id="KW-1003">Cell membrane</keyword>
<dbReference type="InterPro" id="IPR024041">
    <property type="entry name" value="NH4_transpt_AmtB-like_dom"/>
</dbReference>
<dbReference type="InterPro" id="IPR036641">
    <property type="entry name" value="HPT_dom_sf"/>
</dbReference>
<dbReference type="Gene3D" id="1.10.3430.10">
    <property type="entry name" value="Ammonium transporter AmtB like domains"/>
    <property type="match status" value="1"/>
</dbReference>
<feature type="transmembrane region" description="Helical" evidence="20">
    <location>
        <begin position="140"/>
        <end position="161"/>
    </location>
</feature>
<feature type="domain" description="PAS" evidence="23">
    <location>
        <begin position="502"/>
        <end position="572"/>
    </location>
</feature>
<dbReference type="InterPro" id="IPR029020">
    <property type="entry name" value="Ammonium/urea_transptr"/>
</dbReference>
<dbReference type="SUPFAM" id="SSF47384">
    <property type="entry name" value="Homodimeric domain of signal transducing histidine kinase"/>
    <property type="match status" value="1"/>
</dbReference>
<dbReference type="Gene3D" id="1.10.287.130">
    <property type="match status" value="1"/>
</dbReference>
<feature type="transmembrane region" description="Helical" evidence="20">
    <location>
        <begin position="397"/>
        <end position="420"/>
    </location>
</feature>
<feature type="transmembrane region" description="Helical" evidence="20">
    <location>
        <begin position="268"/>
        <end position="289"/>
    </location>
</feature>
<dbReference type="Gene3D" id="3.40.50.2300">
    <property type="match status" value="1"/>
</dbReference>
<dbReference type="PANTHER" id="PTHR43047:SF72">
    <property type="entry name" value="OSMOSENSING HISTIDINE PROTEIN KINASE SLN1"/>
    <property type="match status" value="1"/>
</dbReference>
<dbReference type="GO" id="GO:0009927">
    <property type="term" value="F:histidine phosphotransfer kinase activity"/>
    <property type="evidence" value="ECO:0007669"/>
    <property type="project" value="TreeGrafter"/>
</dbReference>
<dbReference type="InterPro" id="IPR003661">
    <property type="entry name" value="HisK_dim/P_dom"/>
</dbReference>
<dbReference type="InterPro" id="IPR036890">
    <property type="entry name" value="HATPase_C_sf"/>
</dbReference>
<dbReference type="SMART" id="SM00387">
    <property type="entry name" value="HATPase_c"/>
    <property type="match status" value="1"/>
</dbReference>
<proteinExistence type="inferred from homology"/>
<dbReference type="Pfam" id="PF01627">
    <property type="entry name" value="Hpt"/>
    <property type="match status" value="1"/>
</dbReference>
<dbReference type="SUPFAM" id="SSF52172">
    <property type="entry name" value="CheY-like"/>
    <property type="match status" value="1"/>
</dbReference>
<dbReference type="SMART" id="SM00388">
    <property type="entry name" value="HisKA"/>
    <property type="match status" value="1"/>
</dbReference>
<dbReference type="GO" id="GO:0000155">
    <property type="term" value="F:phosphorelay sensor kinase activity"/>
    <property type="evidence" value="ECO:0007669"/>
    <property type="project" value="InterPro"/>
</dbReference>
<feature type="domain" description="Response regulatory" evidence="22">
    <location>
        <begin position="927"/>
        <end position="1047"/>
    </location>
</feature>
<keyword evidence="12" id="KW-0547">Nucleotide-binding</keyword>
<dbReference type="GO" id="GO:0005886">
    <property type="term" value="C:plasma membrane"/>
    <property type="evidence" value="ECO:0007669"/>
    <property type="project" value="UniProtKB-SubCell"/>
</dbReference>
<feature type="transmembrane region" description="Helical" evidence="20">
    <location>
        <begin position="31"/>
        <end position="51"/>
    </location>
</feature>
<evidence type="ECO:0000256" key="11">
    <source>
        <dbReference type="ARBA" id="ARBA00022777"/>
    </source>
</evidence>
<dbReference type="PROSITE" id="PS50110">
    <property type="entry name" value="RESPONSE_REGULATORY"/>
    <property type="match status" value="1"/>
</dbReference>
<evidence type="ECO:0000259" key="22">
    <source>
        <dbReference type="PROSITE" id="PS50110"/>
    </source>
</evidence>
<evidence type="ECO:0000256" key="14">
    <source>
        <dbReference type="ARBA" id="ARBA00023012"/>
    </source>
</evidence>
<evidence type="ECO:0000256" key="10">
    <source>
        <dbReference type="ARBA" id="ARBA00022692"/>
    </source>
</evidence>
<evidence type="ECO:0000259" key="21">
    <source>
        <dbReference type="PROSITE" id="PS50109"/>
    </source>
</evidence>
<feature type="transmembrane region" description="Helical" evidence="20">
    <location>
        <begin position="310"/>
        <end position="330"/>
    </location>
</feature>
<evidence type="ECO:0000256" key="6">
    <source>
        <dbReference type="ARBA" id="ARBA00022475"/>
    </source>
</evidence>
<evidence type="ECO:0000256" key="7">
    <source>
        <dbReference type="ARBA" id="ARBA00022519"/>
    </source>
</evidence>
<evidence type="ECO:0000313" key="25">
    <source>
        <dbReference type="EMBL" id="QDT14854.1"/>
    </source>
</evidence>
<keyword evidence="26" id="KW-1185">Reference proteome</keyword>
<dbReference type="PANTHER" id="PTHR43047">
    <property type="entry name" value="TWO-COMPONENT HISTIDINE PROTEIN KINASE"/>
    <property type="match status" value="1"/>
</dbReference>
<evidence type="ECO:0000256" key="1">
    <source>
        <dbReference type="ARBA" id="ARBA00000085"/>
    </source>
</evidence>
<dbReference type="Pfam" id="PF00989">
    <property type="entry name" value="PAS"/>
    <property type="match status" value="1"/>
</dbReference>
<dbReference type="InterPro" id="IPR035965">
    <property type="entry name" value="PAS-like_dom_sf"/>
</dbReference>
<dbReference type="InterPro" id="IPR003594">
    <property type="entry name" value="HATPase_dom"/>
</dbReference>
<dbReference type="CDD" id="cd00130">
    <property type="entry name" value="PAS"/>
    <property type="match status" value="1"/>
</dbReference>
<dbReference type="SMART" id="SM00448">
    <property type="entry name" value="REC"/>
    <property type="match status" value="1"/>
</dbReference>
<keyword evidence="8 18" id="KW-0597">Phosphoprotein</keyword>
<feature type="transmembrane region" description="Helical" evidence="20">
    <location>
        <begin position="72"/>
        <end position="101"/>
    </location>
</feature>
<feature type="region of interest" description="Disordered" evidence="19">
    <location>
        <begin position="894"/>
        <end position="916"/>
    </location>
</feature>
<feature type="domain" description="Histidine kinase" evidence="21">
    <location>
        <begin position="655"/>
        <end position="882"/>
    </location>
</feature>
<keyword evidence="7" id="KW-0997">Cell inner membrane</keyword>
<keyword evidence="10 20" id="KW-0812">Transmembrane</keyword>
<dbReference type="PRINTS" id="PR00344">
    <property type="entry name" value="BCTRLSENSOR"/>
</dbReference>
<evidence type="ECO:0000259" key="24">
    <source>
        <dbReference type="PROSITE" id="PS50894"/>
    </source>
</evidence>
<comment type="similarity">
    <text evidence="3">Belongs to the ammonia transporter channel (TC 1.A.11.2) family.</text>
</comment>
<dbReference type="KEGG" id="acaf:CA12_09340"/>
<dbReference type="SUPFAM" id="SSF111352">
    <property type="entry name" value="Ammonium transporter"/>
    <property type="match status" value="1"/>
</dbReference>
<dbReference type="Pfam" id="PF00909">
    <property type="entry name" value="Ammonium_transp"/>
    <property type="match status" value="1"/>
</dbReference>
<evidence type="ECO:0000256" key="5">
    <source>
        <dbReference type="ARBA" id="ARBA00022448"/>
    </source>
</evidence>
<evidence type="ECO:0000256" key="15">
    <source>
        <dbReference type="ARBA" id="ARBA00023136"/>
    </source>
</evidence>
<name>A0A517P648_9PLAN</name>
<sequence length="1194" mass="123437">MNGIPPNLLAAESPPPDALAELATLAENLDLLWLVVATALVALMQAGFLCLEAGLTRAKDSINVAVKNTADFAVSVTLFWLVGFGAMFGASAFGIVGTGAFGPSLSDPHTAAFFAFQAVFCGAAATIVSGACAGRTRFPVYLTVAAGLGAAIYPLVGHWAWGGAIDLGGPGGDEPGWLAALGFVDFAGSTVVHSVGGWAALATIAAVGPRRGRFGWRRPAPGRAGGAGHVPRPSNPTLAHLGALLLLVGWFGFNAGSTLGADSAVGSIAANTLLAACAGAIGAGLTAFFRDHLRALRAGRSDVWTVDAVELLNGLLGGLVAVTAGCAHLSPGGALLAGLAAGPLVVCGTHLLARLRLDDAVGAVPVHAFCGAWGTLAVPLLASSEVVAETGLSRGGWLAVQATGVLACATFTLGSIYPALRLLKCVTPLRVNAAAEAAGLNASEHGAKTDLWELVQAMEPHRRGESLRPVPVEPYSEAAPVAEQYNRVLQAFDASRTKARVGAARVEAILAGSTEPIVAADGAGRIVEFNPAAERTFGRRRDQTLGRNLGVLFPEEERLRVGSALRKVIRAGAKANQSARIEAVARRADGATFPAEIAAKLAAVITRVGRRSDDVAEVLTLFIQDVSARREAEDRRRAQLAAEAADRAKSQFLAQMSHEIRTPLNAMVGFADLLLEGADEDPEQRRDHLEAIRRSGEHLTGLVGDVLDLSRIEAGKAEVCRQRCVPHEVLAGVVSMLRVRAGEKGLDLDFAWDGPVPESVWTDTGRLRQIVVNLVGNALKFTARGGVRVTAALRMPADGAGSSAPARLRIDVADTGSGIGPEDLERVFKPFEQTAEGKSAVGGTGLGLAISREFAALLGGSLTAASERGRGSTFTLEIDAGPADRLTLLEQPRDTPAAGDLSRPSHAAAGASPGGARRKFTRLPDCRILVADDGEANRKLLDLALRRAGAEVLCVPDGRAAVDALFPPDGSPAPVFHAALMDVQMPVLDGLGATRELRRRGYDGPVLAVTAQALAGDRERCEAAGCTGHVPKPLDLHALLDRLAALLGGSPSYQPDAQASAVGAAVGRDDAPPELALRVGSERSATESDDEPPADFDPDLLELRDGYRAELRRDAAALTAAHAAGARAEVARLAHKIAGSAGTFGFPRSSAAAKALESAAESPSADAEALNALVDALAAALPRNPALKVSRQTE</sequence>
<feature type="modified residue" description="Phosphohistidine" evidence="17">
    <location>
        <position position="1135"/>
    </location>
</feature>
<dbReference type="PROSITE" id="PS50894">
    <property type="entry name" value="HPT"/>
    <property type="match status" value="1"/>
</dbReference>
<feature type="transmembrane region" description="Helical" evidence="20">
    <location>
        <begin position="113"/>
        <end position="133"/>
    </location>
</feature>
<keyword evidence="15 20" id="KW-0472">Membrane</keyword>
<dbReference type="RefSeq" id="WP_145357707.1">
    <property type="nucleotide sequence ID" value="NZ_CP036265.1"/>
</dbReference>
<dbReference type="GO" id="GO:0008519">
    <property type="term" value="F:ammonium channel activity"/>
    <property type="evidence" value="ECO:0007669"/>
    <property type="project" value="InterPro"/>
</dbReference>
<evidence type="ECO:0000313" key="26">
    <source>
        <dbReference type="Proteomes" id="UP000318741"/>
    </source>
</evidence>
<evidence type="ECO:0000256" key="20">
    <source>
        <dbReference type="SAM" id="Phobius"/>
    </source>
</evidence>
<evidence type="ECO:0000259" key="23">
    <source>
        <dbReference type="PROSITE" id="PS50112"/>
    </source>
</evidence>
<dbReference type="CDD" id="cd17546">
    <property type="entry name" value="REC_hyHK_CKI1_RcsC-like"/>
    <property type="match status" value="1"/>
</dbReference>
<organism evidence="25 26">
    <name type="scientific">Alienimonas californiensis</name>
    <dbReference type="NCBI Taxonomy" id="2527989"/>
    <lineage>
        <taxon>Bacteria</taxon>
        <taxon>Pseudomonadati</taxon>
        <taxon>Planctomycetota</taxon>
        <taxon>Planctomycetia</taxon>
        <taxon>Planctomycetales</taxon>
        <taxon>Planctomycetaceae</taxon>
        <taxon>Alienimonas</taxon>
    </lineage>
</organism>
<dbReference type="InterPro" id="IPR008207">
    <property type="entry name" value="Sig_transdc_His_kin_Hpt_dom"/>
</dbReference>
<dbReference type="Pfam" id="PF00072">
    <property type="entry name" value="Response_reg"/>
    <property type="match status" value="1"/>
</dbReference>
<evidence type="ECO:0000256" key="2">
    <source>
        <dbReference type="ARBA" id="ARBA00004429"/>
    </source>
</evidence>
<dbReference type="InterPro" id="IPR001789">
    <property type="entry name" value="Sig_transdc_resp-reg_receiver"/>
</dbReference>
<dbReference type="EC" id="2.7.13.3" evidence="4"/>
<dbReference type="AlphaFoldDB" id="A0A517P648"/>
<dbReference type="OrthoDB" id="9762493at2"/>
<dbReference type="PROSITE" id="PS50109">
    <property type="entry name" value="HIS_KIN"/>
    <property type="match status" value="1"/>
</dbReference>
<feature type="transmembrane region" description="Helical" evidence="20">
    <location>
        <begin position="181"/>
        <end position="208"/>
    </location>
</feature>
<dbReference type="GO" id="GO:0006355">
    <property type="term" value="P:regulation of DNA-templated transcription"/>
    <property type="evidence" value="ECO:0007669"/>
    <property type="project" value="InterPro"/>
</dbReference>
<evidence type="ECO:0000256" key="16">
    <source>
        <dbReference type="ARBA" id="ARBA00023177"/>
    </source>
</evidence>
<dbReference type="EMBL" id="CP036265">
    <property type="protein sequence ID" value="QDT14854.1"/>
    <property type="molecule type" value="Genomic_DNA"/>
</dbReference>
<dbReference type="FunFam" id="1.10.287.130:FF:000001">
    <property type="entry name" value="Two-component sensor histidine kinase"/>
    <property type="match status" value="1"/>
</dbReference>